<evidence type="ECO:0000256" key="1">
    <source>
        <dbReference type="ARBA" id="ARBA00022679"/>
    </source>
</evidence>
<dbReference type="PANTHER" id="PTHR12283">
    <property type="entry name" value="GLUTAMINYL-PEPTIDE CYCLOTRANSFERASE"/>
    <property type="match status" value="1"/>
</dbReference>
<evidence type="ECO:0000259" key="4">
    <source>
        <dbReference type="Pfam" id="PF04389"/>
    </source>
</evidence>
<proteinExistence type="predicted"/>
<dbReference type="EMBL" id="SWBR01000001">
    <property type="protein sequence ID" value="TKC12124.1"/>
    <property type="molecule type" value="Genomic_DNA"/>
</dbReference>
<feature type="chain" id="PRO_5020909821" evidence="3">
    <location>
        <begin position="29"/>
        <end position="336"/>
    </location>
</feature>
<evidence type="ECO:0000313" key="5">
    <source>
        <dbReference type="EMBL" id="TKC12124.1"/>
    </source>
</evidence>
<dbReference type="InterPro" id="IPR007484">
    <property type="entry name" value="Peptidase_M28"/>
</dbReference>
<reference evidence="5 6" key="1">
    <citation type="submission" date="2019-04" db="EMBL/GenBank/DDBJ databases">
        <title>Pedobacter sp. RP-3-22 sp. nov., isolated from Arctic soil.</title>
        <authorList>
            <person name="Dahal R.H."/>
            <person name="Kim D.-U."/>
        </authorList>
    </citation>
    <scope>NUCLEOTIDE SEQUENCE [LARGE SCALE GENOMIC DNA]</scope>
    <source>
        <strain evidence="5 6">RP-3-22</strain>
    </source>
</reference>
<organism evidence="5 6">
    <name type="scientific">Pedobacter polaris</name>
    <dbReference type="NCBI Taxonomy" id="2571273"/>
    <lineage>
        <taxon>Bacteria</taxon>
        <taxon>Pseudomonadati</taxon>
        <taxon>Bacteroidota</taxon>
        <taxon>Sphingobacteriia</taxon>
        <taxon>Sphingobacteriales</taxon>
        <taxon>Sphingobacteriaceae</taxon>
        <taxon>Pedobacter</taxon>
    </lineage>
</organism>
<keyword evidence="3" id="KW-0732">Signal</keyword>
<dbReference type="InterPro" id="IPR040234">
    <property type="entry name" value="QC/QCL"/>
</dbReference>
<keyword evidence="2" id="KW-0012">Acyltransferase</keyword>
<dbReference type="OrthoDB" id="9773494at2"/>
<feature type="signal peptide" evidence="3">
    <location>
        <begin position="1"/>
        <end position="28"/>
    </location>
</feature>
<dbReference type="Pfam" id="PF04389">
    <property type="entry name" value="Peptidase_M28"/>
    <property type="match status" value="1"/>
</dbReference>
<keyword evidence="1" id="KW-0808">Transferase</keyword>
<dbReference type="GO" id="GO:0016603">
    <property type="term" value="F:glutaminyl-peptide cyclotransferase activity"/>
    <property type="evidence" value="ECO:0007669"/>
    <property type="project" value="TreeGrafter"/>
</dbReference>
<dbReference type="RefSeq" id="WP_136838036.1">
    <property type="nucleotide sequence ID" value="NZ_SWBR01000001.1"/>
</dbReference>
<feature type="domain" description="Peptidase M28" evidence="4">
    <location>
        <begin position="111"/>
        <end position="328"/>
    </location>
</feature>
<dbReference type="AlphaFoldDB" id="A0A4U1CTK5"/>
<dbReference type="GO" id="GO:0008270">
    <property type="term" value="F:zinc ion binding"/>
    <property type="evidence" value="ECO:0007669"/>
    <property type="project" value="TreeGrafter"/>
</dbReference>
<dbReference type="SUPFAM" id="SSF53187">
    <property type="entry name" value="Zn-dependent exopeptidases"/>
    <property type="match status" value="1"/>
</dbReference>
<evidence type="ECO:0000313" key="6">
    <source>
        <dbReference type="Proteomes" id="UP000309488"/>
    </source>
</evidence>
<name>A0A4U1CTK5_9SPHI</name>
<dbReference type="PANTHER" id="PTHR12283:SF6">
    <property type="entry name" value="GLUTAMINYL-PEPTIDE CYCLOTRANSFERASE-RELATED"/>
    <property type="match status" value="1"/>
</dbReference>
<dbReference type="Gene3D" id="3.40.630.10">
    <property type="entry name" value="Zn peptidases"/>
    <property type="match status" value="1"/>
</dbReference>
<sequence>MNIQKLNQTTKKLLIIFLAALGLLHACKSDKKQTEEETVQVVKLVSPEFNADSAYAYTKAQVDFGPRIPSTEAHAKCAVYLVNKFKSFGAEVFVQEAPAKTYDGKSHRLKNIIAAFYPEKKERVLITAHWDARPFSDQDPDPKMHNQPFDAANDGASGVAVILEMARQIQLKQPNVGVDFILWDIEDYGKSQDESENETTWCIGSQYWSKNPPVKGYKPLYAINLDMVGGSNAQFTQDEISRKYAPQIVKKVWDVGNEIGYSAYFINVPSGNLIDDHFWVNQAGIPCIDIIHFADTSGFYMNWHTQLDNLNNIDKNTLLAVGQTVLETIYREKPVA</sequence>
<accession>A0A4U1CTK5</accession>
<evidence type="ECO:0000256" key="2">
    <source>
        <dbReference type="ARBA" id="ARBA00023315"/>
    </source>
</evidence>
<protein>
    <submittedName>
        <fullName evidence="5">M28 family peptidase</fullName>
    </submittedName>
</protein>
<comment type="caution">
    <text evidence="5">The sequence shown here is derived from an EMBL/GenBank/DDBJ whole genome shotgun (WGS) entry which is preliminary data.</text>
</comment>
<dbReference type="Proteomes" id="UP000309488">
    <property type="component" value="Unassembled WGS sequence"/>
</dbReference>
<evidence type="ECO:0000256" key="3">
    <source>
        <dbReference type="SAM" id="SignalP"/>
    </source>
</evidence>
<keyword evidence="6" id="KW-1185">Reference proteome</keyword>
<gene>
    <name evidence="5" type="ORF">FA048_00455</name>
</gene>